<proteinExistence type="predicted"/>
<name>A0ABY6LAR0_9ARAC</name>
<dbReference type="PANTHER" id="PTHR45615">
    <property type="entry name" value="MYOSIN HEAVY CHAIN, NON-MUSCLE"/>
    <property type="match status" value="1"/>
</dbReference>
<sequence>MIIMLCEALEDLDEERKVASQWKRKAQKLTSEMQDLRLSLEEQMVRNAELEKRQRKFDSELVASQEELRKEVAARERLEREREAYAGVKYSLEQELQATKQDLSTYMEKVALLTREMDELTLSSQGEEEVLLFQVTQLKRGRQEVERKLAEAEEELEEQAGQVTMLEQAKLRLEMTLEKCRQEFRRDLANKEDEIDDLRATYMKKMILVKDAQKFQRTDENVQKITDLIKENPRTTLLELEQDTGISKTTIGRIVTEDLKLKKTPAKFIPRFLTNEQKLCRLATCEDMMEMTRTDPEWKDKIITGDETWMKNMEAQLEAEQEERHQLARQRHELERRISELQEALASRQQSAGNRETVQRLRRDLKCTRALLADAQLMLERSRSGDPASKTLIRQLRNQVEDAEMARSAALKSRQGTQQELEELQAQLEDISRTKQEAESRVTQLARERTSLLSQLEEAEEELVALTNKHRAVLQQAMIIMLAAEQGRMALQAQQVEELEMERQSLRDQLAEAAVRLEQLSGATEKASQAHRMEAKLREVESRLEMEQLSLSRLQSHYFPIAYTQQFLICRSQARMKKEEGEQ</sequence>
<feature type="coiled-coil region" evidence="1">
    <location>
        <begin position="12"/>
        <end position="201"/>
    </location>
</feature>
<feature type="coiled-coil region" evidence="1">
    <location>
        <begin position="393"/>
        <end position="550"/>
    </location>
</feature>
<organism evidence="2 3">
    <name type="scientific">Cordylochernes scorpioides</name>
    <dbReference type="NCBI Taxonomy" id="51811"/>
    <lineage>
        <taxon>Eukaryota</taxon>
        <taxon>Metazoa</taxon>
        <taxon>Ecdysozoa</taxon>
        <taxon>Arthropoda</taxon>
        <taxon>Chelicerata</taxon>
        <taxon>Arachnida</taxon>
        <taxon>Pseudoscorpiones</taxon>
        <taxon>Cheliferoidea</taxon>
        <taxon>Chernetidae</taxon>
        <taxon>Cordylochernes</taxon>
    </lineage>
</organism>
<feature type="coiled-coil region" evidence="1">
    <location>
        <begin position="310"/>
        <end position="351"/>
    </location>
</feature>
<dbReference type="PANTHER" id="PTHR45615:SF36">
    <property type="entry name" value="MYOSIN HEAVY CHAIN-LIKE, ISOFORM B-RELATED"/>
    <property type="match status" value="1"/>
</dbReference>
<accession>A0ABY6LAR0</accession>
<protein>
    <submittedName>
        <fullName evidence="2">MYO18B</fullName>
    </submittedName>
</protein>
<dbReference type="InterPro" id="IPR036397">
    <property type="entry name" value="RNaseH_sf"/>
</dbReference>
<dbReference type="Proteomes" id="UP001235939">
    <property type="component" value="Chromosome 15"/>
</dbReference>
<evidence type="ECO:0000313" key="2">
    <source>
        <dbReference type="EMBL" id="UYV77356.1"/>
    </source>
</evidence>
<reference evidence="2 3" key="1">
    <citation type="submission" date="2022-01" db="EMBL/GenBank/DDBJ databases">
        <title>A chromosomal length assembly of Cordylochernes scorpioides.</title>
        <authorList>
            <person name="Zeh D."/>
            <person name="Zeh J."/>
        </authorList>
    </citation>
    <scope>NUCLEOTIDE SEQUENCE [LARGE SCALE GENOMIC DNA]</scope>
    <source>
        <strain evidence="2">IN4F17</strain>
        <tissue evidence="2">Whole Body</tissue>
    </source>
</reference>
<gene>
    <name evidence="2" type="ORF">LAZ67_15000662</name>
</gene>
<dbReference type="Gene3D" id="3.30.420.10">
    <property type="entry name" value="Ribonuclease H-like superfamily/Ribonuclease H"/>
    <property type="match status" value="1"/>
</dbReference>
<keyword evidence="1" id="KW-0175">Coiled coil</keyword>
<dbReference type="EMBL" id="CP092877">
    <property type="protein sequence ID" value="UYV77356.1"/>
    <property type="molecule type" value="Genomic_DNA"/>
</dbReference>
<keyword evidence="3" id="KW-1185">Reference proteome</keyword>
<evidence type="ECO:0000256" key="1">
    <source>
        <dbReference type="SAM" id="Coils"/>
    </source>
</evidence>
<evidence type="ECO:0000313" key="3">
    <source>
        <dbReference type="Proteomes" id="UP001235939"/>
    </source>
</evidence>